<comment type="caution">
    <text evidence="1">The sequence shown here is derived from an EMBL/GenBank/DDBJ whole genome shotgun (WGS) entry which is preliminary data.</text>
</comment>
<organism evidence="1 2">
    <name type="scientific">Methylovulum psychrotolerans</name>
    <dbReference type="NCBI Taxonomy" id="1704499"/>
    <lineage>
        <taxon>Bacteria</taxon>
        <taxon>Pseudomonadati</taxon>
        <taxon>Pseudomonadota</taxon>
        <taxon>Gammaproteobacteria</taxon>
        <taxon>Methylococcales</taxon>
        <taxon>Methylococcaceae</taxon>
        <taxon>Methylovulum</taxon>
    </lineage>
</organism>
<evidence type="ECO:0000313" key="1">
    <source>
        <dbReference type="EMBL" id="POZ50993.1"/>
    </source>
</evidence>
<gene>
    <name evidence="1" type="ORF">AADEFJLK_02947</name>
</gene>
<protein>
    <recommendedName>
        <fullName evidence="3">RHS repeat-associated core domain-containing protein</fullName>
    </recommendedName>
</protein>
<evidence type="ECO:0000313" key="2">
    <source>
        <dbReference type="Proteomes" id="UP000237423"/>
    </source>
</evidence>
<reference evidence="1 2" key="1">
    <citation type="submission" date="2017-11" db="EMBL/GenBank/DDBJ databases">
        <title>Draft Genome Sequence of Methylobacter psychrotolerans Sph1T, an Obligate Methanotroph from Low-Temperature Environments.</title>
        <authorList>
            <person name="Oshkin I.Y."/>
            <person name="Miroshnikov K."/>
            <person name="Belova S.E."/>
            <person name="Korzhenkov A."/>
            <person name="Toshchakov S.V."/>
            <person name="Dedysh S.N."/>
        </authorList>
    </citation>
    <scope>NUCLEOTIDE SEQUENCE [LARGE SCALE GENOMIC DNA]</scope>
    <source>
        <strain evidence="1 2">Sph1</strain>
    </source>
</reference>
<dbReference type="Proteomes" id="UP000237423">
    <property type="component" value="Unassembled WGS sequence"/>
</dbReference>
<name>A0A2S5CJK2_9GAMM</name>
<dbReference type="EMBL" id="PGFZ01000007">
    <property type="protein sequence ID" value="POZ50993.1"/>
    <property type="molecule type" value="Genomic_DNA"/>
</dbReference>
<evidence type="ECO:0008006" key="3">
    <source>
        <dbReference type="Google" id="ProtNLM"/>
    </source>
</evidence>
<accession>A0A2S5CJK2</accession>
<dbReference type="AlphaFoldDB" id="A0A2S5CJK2"/>
<sequence>MNFYAYCLDNPINCNDPSGNFAETPWDLLNVGLGSYSFTTNIRTGNWGWAAADAIGLIYDVGATAVPFLPAGASAGMQALRQGNNILDSVNIGFDVAKTANIANDVAQAASTTARAATEGSKIHYQVGKALDEGDLLSDSANNFFRGANGATGKQPDLSWTGSGLWADLTTPGQWASHVNKYSANFGEGIPLLYERGVGLVNTNPLTSFMGSFLTGSQMLFGGSQSANGGFVLYPSKANTNMMKAVYSK</sequence>
<proteinExistence type="predicted"/>